<keyword evidence="10" id="KW-1185">Reference proteome</keyword>
<evidence type="ECO:0000256" key="1">
    <source>
        <dbReference type="ARBA" id="ARBA00004141"/>
    </source>
</evidence>
<protein>
    <recommendedName>
        <fullName evidence="8">Major facilitator superfamily (MFS) profile domain-containing protein</fullName>
    </recommendedName>
</protein>
<dbReference type="GO" id="GO:0016020">
    <property type="term" value="C:membrane"/>
    <property type="evidence" value="ECO:0007669"/>
    <property type="project" value="UniProtKB-SubCell"/>
</dbReference>
<feature type="transmembrane region" description="Helical" evidence="7">
    <location>
        <begin position="367"/>
        <end position="385"/>
    </location>
</feature>
<dbReference type="PROSITE" id="PS50850">
    <property type="entry name" value="MFS"/>
    <property type="match status" value="1"/>
</dbReference>
<dbReference type="PANTHER" id="PTHR23504">
    <property type="entry name" value="MAJOR FACILITATOR SUPERFAMILY DOMAIN-CONTAINING PROTEIN 10"/>
    <property type="match status" value="1"/>
</dbReference>
<sequence>MDEEAFGRGLSHLFATVFLHCFATFMVAPAMIDVSMAAICPGKDECSLAIYLTGAHQVIIGLGSIVVMPLVGILSDSHGRKSMLTIPMALSVLPLAILAYNRTKYYYYAYFALRTLIAMATEGSVQFLALAYVADNVSESKRAGVFGMMSGIASSSFVLGNFSSRFLSTASTFQVAAVMSVVALVYMRLFLPDSNPNPRDESNTRLLSKNATRNFKVLHLLQDSISLLRTSRTFAKAAAVAFFINVSENGFSSSAFYFLKAEFHFNKDQFADLMMIVGVAGSFSQLVLLPILTPIAGEKRMLSIGLFFTSLHMILYSVAWAPWVAYASASMSVLATFAAPCLRSVASKQMGSDEQGKGQGCITGISSLANILSPLAFTPLTALFLSDRAPFHFPGFTLLCAAVAAMIAFAQSTRLTSTSGGDQHLGV</sequence>
<accession>S8D0Y6</accession>
<dbReference type="Gene3D" id="1.20.1250.20">
    <property type="entry name" value="MFS general substrate transporter like domains"/>
    <property type="match status" value="1"/>
</dbReference>
<feature type="transmembrane region" description="Helical" evidence="7">
    <location>
        <begin position="83"/>
        <end position="101"/>
    </location>
</feature>
<feature type="transmembrane region" description="Helical" evidence="7">
    <location>
        <begin position="391"/>
        <end position="410"/>
    </location>
</feature>
<feature type="domain" description="Major facilitator superfamily (MFS) profile" evidence="8">
    <location>
        <begin position="9"/>
        <end position="413"/>
    </location>
</feature>
<feature type="transmembrane region" description="Helical" evidence="7">
    <location>
        <begin position="145"/>
        <end position="167"/>
    </location>
</feature>
<organism evidence="9 10">
    <name type="scientific">Genlisea aurea</name>
    <dbReference type="NCBI Taxonomy" id="192259"/>
    <lineage>
        <taxon>Eukaryota</taxon>
        <taxon>Viridiplantae</taxon>
        <taxon>Streptophyta</taxon>
        <taxon>Embryophyta</taxon>
        <taxon>Tracheophyta</taxon>
        <taxon>Spermatophyta</taxon>
        <taxon>Magnoliopsida</taxon>
        <taxon>eudicotyledons</taxon>
        <taxon>Gunneridae</taxon>
        <taxon>Pentapetalae</taxon>
        <taxon>asterids</taxon>
        <taxon>lamiids</taxon>
        <taxon>Lamiales</taxon>
        <taxon>Lentibulariaceae</taxon>
        <taxon>Genlisea</taxon>
    </lineage>
</organism>
<evidence type="ECO:0000313" key="9">
    <source>
        <dbReference type="EMBL" id="EPS73404.1"/>
    </source>
</evidence>
<name>S8D0Y6_9LAMI</name>
<dbReference type="Pfam" id="PF07690">
    <property type="entry name" value="MFS_1"/>
    <property type="match status" value="1"/>
</dbReference>
<dbReference type="InterPro" id="IPR036259">
    <property type="entry name" value="MFS_trans_sf"/>
</dbReference>
<evidence type="ECO:0000313" key="10">
    <source>
        <dbReference type="Proteomes" id="UP000015453"/>
    </source>
</evidence>
<feature type="transmembrane region" description="Helical" evidence="7">
    <location>
        <begin position="270"/>
        <end position="289"/>
    </location>
</feature>
<dbReference type="PRINTS" id="PR01035">
    <property type="entry name" value="TCRTETA"/>
</dbReference>
<dbReference type="InterPro" id="IPR011701">
    <property type="entry name" value="MFS"/>
</dbReference>
<evidence type="ECO:0000256" key="2">
    <source>
        <dbReference type="ARBA" id="ARBA00022448"/>
    </source>
</evidence>
<reference evidence="9 10" key="1">
    <citation type="journal article" date="2013" name="BMC Genomics">
        <title>The miniature genome of a carnivorous plant Genlisea aurea contains a low number of genes and short non-coding sequences.</title>
        <authorList>
            <person name="Leushkin E.V."/>
            <person name="Sutormin R.A."/>
            <person name="Nabieva E.R."/>
            <person name="Penin A.A."/>
            <person name="Kondrashov A.S."/>
            <person name="Logacheva M.D."/>
        </authorList>
    </citation>
    <scope>NUCLEOTIDE SEQUENCE [LARGE SCALE GENOMIC DNA]</scope>
</reference>
<dbReference type="OrthoDB" id="888453at2759"/>
<feature type="transmembrane region" description="Helical" evidence="7">
    <location>
        <begin position="301"/>
        <end position="319"/>
    </location>
</feature>
<feature type="transmembrane region" description="Helical" evidence="7">
    <location>
        <begin position="12"/>
        <end position="32"/>
    </location>
</feature>
<keyword evidence="5 7" id="KW-0472">Membrane</keyword>
<dbReference type="PANTHER" id="PTHR23504:SF1">
    <property type="entry name" value="GH21943P-RELATED"/>
    <property type="match status" value="1"/>
</dbReference>
<feature type="transmembrane region" description="Helical" evidence="7">
    <location>
        <begin position="107"/>
        <end position="133"/>
    </location>
</feature>
<dbReference type="Proteomes" id="UP000015453">
    <property type="component" value="Unassembled WGS sequence"/>
</dbReference>
<dbReference type="InterPro" id="IPR001958">
    <property type="entry name" value="Tet-R_TetA/multi-R_MdtG-like"/>
</dbReference>
<dbReference type="AlphaFoldDB" id="S8D0Y6"/>
<evidence type="ECO:0000256" key="6">
    <source>
        <dbReference type="ARBA" id="ARBA00044504"/>
    </source>
</evidence>
<comment type="caution">
    <text evidence="9">The sequence shown here is derived from an EMBL/GenBank/DDBJ whole genome shotgun (WGS) entry which is preliminary data.</text>
</comment>
<proteinExistence type="inferred from homology"/>
<dbReference type="SUPFAM" id="SSF103473">
    <property type="entry name" value="MFS general substrate transporter"/>
    <property type="match status" value="1"/>
</dbReference>
<evidence type="ECO:0000259" key="8">
    <source>
        <dbReference type="PROSITE" id="PS50850"/>
    </source>
</evidence>
<evidence type="ECO:0000256" key="4">
    <source>
        <dbReference type="ARBA" id="ARBA00022989"/>
    </source>
</evidence>
<keyword evidence="4 7" id="KW-1133">Transmembrane helix</keyword>
<feature type="transmembrane region" description="Helical" evidence="7">
    <location>
        <begin position="48"/>
        <end position="71"/>
    </location>
</feature>
<feature type="transmembrane region" description="Helical" evidence="7">
    <location>
        <begin position="173"/>
        <end position="191"/>
    </location>
</feature>
<keyword evidence="2" id="KW-0813">Transport</keyword>
<evidence type="ECO:0000256" key="7">
    <source>
        <dbReference type="SAM" id="Phobius"/>
    </source>
</evidence>
<comment type="subcellular location">
    <subcellularLocation>
        <location evidence="1">Membrane</location>
        <topology evidence="1">Multi-pass membrane protein</topology>
    </subcellularLocation>
</comment>
<dbReference type="InterPro" id="IPR020846">
    <property type="entry name" value="MFS_dom"/>
</dbReference>
<dbReference type="CDD" id="cd17330">
    <property type="entry name" value="MFS_SLC46_TetA_like"/>
    <property type="match status" value="1"/>
</dbReference>
<evidence type="ECO:0000256" key="5">
    <source>
        <dbReference type="ARBA" id="ARBA00023136"/>
    </source>
</evidence>
<evidence type="ECO:0000256" key="3">
    <source>
        <dbReference type="ARBA" id="ARBA00022692"/>
    </source>
</evidence>
<dbReference type="GO" id="GO:0022857">
    <property type="term" value="F:transmembrane transporter activity"/>
    <property type="evidence" value="ECO:0007669"/>
    <property type="project" value="InterPro"/>
</dbReference>
<keyword evidence="3 7" id="KW-0812">Transmembrane</keyword>
<comment type="similarity">
    <text evidence="6">Belongs to the major facilitator superfamily. Phosphate:H(+) symporter (TC 2.A.1.9) family.</text>
</comment>
<dbReference type="EMBL" id="AUSU01000436">
    <property type="protein sequence ID" value="EPS73404.1"/>
    <property type="molecule type" value="Genomic_DNA"/>
</dbReference>
<gene>
    <name evidence="9" type="ORF">M569_01349</name>
</gene>